<evidence type="ECO:0000256" key="1">
    <source>
        <dbReference type="SAM" id="Phobius"/>
    </source>
</evidence>
<comment type="caution">
    <text evidence="2">The sequence shown here is derived from an EMBL/GenBank/DDBJ whole genome shotgun (WGS) entry which is preliminary data.</text>
</comment>
<keyword evidence="1" id="KW-0812">Transmembrane</keyword>
<keyword evidence="3" id="KW-1185">Reference proteome</keyword>
<keyword evidence="1" id="KW-1133">Transmembrane helix</keyword>
<sequence length="62" mass="7432">MILPFILYFPEDKSDYISAFVQMVPFLILAIATFWFLIRISKKEEKKADELFKKLSEKDQQE</sequence>
<evidence type="ECO:0000313" key="2">
    <source>
        <dbReference type="EMBL" id="MDQ0163897.1"/>
    </source>
</evidence>
<feature type="transmembrane region" description="Helical" evidence="1">
    <location>
        <begin position="16"/>
        <end position="38"/>
    </location>
</feature>
<dbReference type="RefSeq" id="WP_044893303.1">
    <property type="nucleotide sequence ID" value="NZ_JAUSTR010000029.1"/>
</dbReference>
<dbReference type="EMBL" id="JAUSTR010000029">
    <property type="protein sequence ID" value="MDQ0163897.1"/>
    <property type="molecule type" value="Genomic_DNA"/>
</dbReference>
<evidence type="ECO:0000313" key="3">
    <source>
        <dbReference type="Proteomes" id="UP001225646"/>
    </source>
</evidence>
<proteinExistence type="predicted"/>
<accession>A0ABT9VSD1</accession>
<keyword evidence="1" id="KW-0472">Membrane</keyword>
<protein>
    <submittedName>
        <fullName evidence="2">Preprotein translocase subunit YajC</fullName>
    </submittedName>
</protein>
<reference evidence="2 3" key="1">
    <citation type="submission" date="2023-07" db="EMBL/GenBank/DDBJ databases">
        <title>Genomic Encyclopedia of Type Strains, Phase IV (KMG-IV): sequencing the most valuable type-strain genomes for metagenomic binning, comparative biology and taxonomic classification.</title>
        <authorList>
            <person name="Goeker M."/>
        </authorList>
    </citation>
    <scope>NUCLEOTIDE SEQUENCE [LARGE SCALE GENOMIC DNA]</scope>
    <source>
        <strain evidence="2 3">DSM 19092</strain>
    </source>
</reference>
<gene>
    <name evidence="2" type="ORF">J2S06_003025</name>
</gene>
<dbReference type="Proteomes" id="UP001225646">
    <property type="component" value="Unassembled WGS sequence"/>
</dbReference>
<organism evidence="2 3">
    <name type="scientific">Aeribacillus alveayuensis</name>
    <dbReference type="NCBI Taxonomy" id="279215"/>
    <lineage>
        <taxon>Bacteria</taxon>
        <taxon>Bacillati</taxon>
        <taxon>Bacillota</taxon>
        <taxon>Bacilli</taxon>
        <taxon>Bacillales</taxon>
        <taxon>Bacillaceae</taxon>
        <taxon>Aeribacillus</taxon>
    </lineage>
</organism>
<name>A0ABT9VSD1_9BACI</name>